<evidence type="ECO:0000256" key="1">
    <source>
        <dbReference type="ARBA" id="ARBA00001946"/>
    </source>
</evidence>
<dbReference type="PANTHER" id="PTHR43281">
    <property type="entry name" value="FARNESYL DIPHOSPHATE SYNTHASE"/>
    <property type="match status" value="1"/>
</dbReference>
<protein>
    <submittedName>
        <fullName evidence="4">Uncharacterized protein</fullName>
    </submittedName>
</protein>
<evidence type="ECO:0000256" key="3">
    <source>
        <dbReference type="ARBA" id="ARBA00022842"/>
    </source>
</evidence>
<evidence type="ECO:0000313" key="4">
    <source>
        <dbReference type="EMBL" id="CAI0436391.1"/>
    </source>
</evidence>
<dbReference type="SUPFAM" id="SSF48576">
    <property type="entry name" value="Terpenoid synthases"/>
    <property type="match status" value="1"/>
</dbReference>
<evidence type="ECO:0000313" key="5">
    <source>
        <dbReference type="Proteomes" id="UP001154282"/>
    </source>
</evidence>
<dbReference type="InterPro" id="IPR008949">
    <property type="entry name" value="Isoprenoid_synthase_dom_sf"/>
</dbReference>
<dbReference type="EMBL" id="CAMGYJ010000006">
    <property type="protein sequence ID" value="CAI0436391.1"/>
    <property type="molecule type" value="Genomic_DNA"/>
</dbReference>
<name>A0AAV0LSB0_9ROSI</name>
<dbReference type="Proteomes" id="UP001154282">
    <property type="component" value="Unassembled WGS sequence"/>
</dbReference>
<dbReference type="GO" id="GO:0046872">
    <property type="term" value="F:metal ion binding"/>
    <property type="evidence" value="ECO:0007669"/>
    <property type="project" value="UniProtKB-KW"/>
</dbReference>
<dbReference type="AlphaFoldDB" id="A0AAV0LSB0"/>
<comment type="cofactor">
    <cofactor evidence="1">
        <name>Mg(2+)</name>
        <dbReference type="ChEBI" id="CHEBI:18420"/>
    </cofactor>
</comment>
<dbReference type="Gene3D" id="1.10.600.10">
    <property type="entry name" value="Farnesyl Diphosphate Synthase"/>
    <property type="match status" value="1"/>
</dbReference>
<comment type="caution">
    <text evidence="4">The sequence shown here is derived from an EMBL/GenBank/DDBJ whole genome shotgun (WGS) entry which is preliminary data.</text>
</comment>
<dbReference type="PANTHER" id="PTHR43281:SF6">
    <property type="entry name" value="HETERODIMERIC GERANYLGERANYL PYROPHOSPHATE SYNTHASE SMALL SUBUNIT, CHLOROPLASTIC-LIKE"/>
    <property type="match status" value="1"/>
</dbReference>
<proteinExistence type="predicted"/>
<organism evidence="4 5">
    <name type="scientific">Linum tenue</name>
    <dbReference type="NCBI Taxonomy" id="586396"/>
    <lineage>
        <taxon>Eukaryota</taxon>
        <taxon>Viridiplantae</taxon>
        <taxon>Streptophyta</taxon>
        <taxon>Embryophyta</taxon>
        <taxon>Tracheophyta</taxon>
        <taxon>Spermatophyta</taxon>
        <taxon>Magnoliopsida</taxon>
        <taxon>eudicotyledons</taxon>
        <taxon>Gunneridae</taxon>
        <taxon>Pentapetalae</taxon>
        <taxon>rosids</taxon>
        <taxon>fabids</taxon>
        <taxon>Malpighiales</taxon>
        <taxon>Linaceae</taxon>
        <taxon>Linum</taxon>
    </lineage>
</organism>
<evidence type="ECO:0000256" key="2">
    <source>
        <dbReference type="ARBA" id="ARBA00022723"/>
    </source>
</evidence>
<sequence length="286" mass="31381">MSGPPTTLPLRSSPDYWASANADIQAHLERAIQIRHPLAVSEPMRHLAFSAPETTAPALCLLACELVGGSRDQAVAAGSALRLVHAAASAHEGLLSSRPRKDGPKFGPNIELLTGDGLIPFGLELLASPTTQAESSSRVLRAIIEIARASGSHGMVEARYNEIEMIDSDGDEEEWVERVCKKKEGEIHACAGACGAILGGRGEEEIEKLRRYGVYVGMIQGIVAAKRVGRGRRRRRRRRRTWLERKVGELRELGLNELKGFDREKVEPIASLMLTSEHDRRLRVTD</sequence>
<keyword evidence="2" id="KW-0479">Metal-binding</keyword>
<keyword evidence="5" id="KW-1185">Reference proteome</keyword>
<dbReference type="GO" id="GO:0004659">
    <property type="term" value="F:prenyltransferase activity"/>
    <property type="evidence" value="ECO:0007669"/>
    <property type="project" value="TreeGrafter"/>
</dbReference>
<reference evidence="4" key="1">
    <citation type="submission" date="2022-08" db="EMBL/GenBank/DDBJ databases">
        <authorList>
            <person name="Gutierrez-Valencia J."/>
        </authorList>
    </citation>
    <scope>NUCLEOTIDE SEQUENCE</scope>
</reference>
<gene>
    <name evidence="4" type="ORF">LITE_LOCUS25073</name>
</gene>
<accession>A0AAV0LSB0</accession>
<keyword evidence="3" id="KW-0460">Magnesium</keyword>